<feature type="non-terminal residue" evidence="1">
    <location>
        <position position="1"/>
    </location>
</feature>
<protein>
    <submittedName>
        <fullName evidence="1">Uncharacterized protein</fullName>
    </submittedName>
</protein>
<dbReference type="Proteomes" id="UP000020773">
    <property type="component" value="Unassembled WGS sequence"/>
</dbReference>
<sequence>QLYTYNFFDNGDALQLVHRRIYRSLIKHGYEIKHPYSIKEGTFYHLLYKHRMINKSKVNVDKLTKRNLKGIKRKLYIFNWLSDVFYNLIGYERYMVLIRLLRPFSRYEAQIHLLDKKYFSNNIY</sequence>
<accession>A0A015V1S2</accession>
<dbReference type="PATRIC" id="fig|1339316.3.peg.3942"/>
<dbReference type="AlphaFoldDB" id="A0A015V1S2"/>
<proteinExistence type="predicted"/>
<organism evidence="1 2">
    <name type="scientific">Bacteroides fragilis str. 3998T(B)3</name>
    <dbReference type="NCBI Taxonomy" id="1339316"/>
    <lineage>
        <taxon>Bacteria</taxon>
        <taxon>Pseudomonadati</taxon>
        <taxon>Bacteroidota</taxon>
        <taxon>Bacteroidia</taxon>
        <taxon>Bacteroidales</taxon>
        <taxon>Bacteroidaceae</taxon>
        <taxon>Bacteroides</taxon>
    </lineage>
</organism>
<evidence type="ECO:0000313" key="1">
    <source>
        <dbReference type="EMBL" id="EXY89191.1"/>
    </source>
</evidence>
<gene>
    <name evidence="1" type="ORF">M125_4162</name>
</gene>
<dbReference type="EMBL" id="JGDB01000257">
    <property type="protein sequence ID" value="EXY89191.1"/>
    <property type="molecule type" value="Genomic_DNA"/>
</dbReference>
<evidence type="ECO:0000313" key="2">
    <source>
        <dbReference type="Proteomes" id="UP000020773"/>
    </source>
</evidence>
<comment type="caution">
    <text evidence="1">The sequence shown here is derived from an EMBL/GenBank/DDBJ whole genome shotgun (WGS) entry which is preliminary data.</text>
</comment>
<reference evidence="1 2" key="1">
    <citation type="submission" date="2014-02" db="EMBL/GenBank/DDBJ databases">
        <authorList>
            <person name="Sears C."/>
            <person name="Carroll K."/>
            <person name="Sack B.R."/>
            <person name="Qadri F."/>
            <person name="Myers L.L."/>
            <person name="Chung G.-T."/>
            <person name="Escheverria P."/>
            <person name="Fraser C.M."/>
            <person name="Sadzewicz L."/>
            <person name="Shefchek K.A."/>
            <person name="Tallon L."/>
            <person name="Das S.P."/>
            <person name="Daugherty S."/>
            <person name="Mongodin E.F."/>
        </authorList>
    </citation>
    <scope>NUCLEOTIDE SEQUENCE [LARGE SCALE GENOMIC DNA]</scope>
    <source>
        <strain evidence="2">3998T(B)3</strain>
    </source>
</reference>
<name>A0A015V1S2_BACFG</name>